<keyword evidence="13" id="KW-1185">Reference proteome</keyword>
<keyword evidence="7 9" id="KW-0472">Membrane</keyword>
<accession>A0A9P0NR01</accession>
<dbReference type="InterPro" id="IPR003439">
    <property type="entry name" value="ABC_transporter-like_ATP-bd"/>
</dbReference>
<comment type="subcellular location">
    <subcellularLocation>
        <location evidence="1">Membrane</location>
        <topology evidence="1">Multi-pass membrane protein</topology>
    </subcellularLocation>
</comment>
<evidence type="ECO:0000256" key="8">
    <source>
        <dbReference type="SAM" id="MobiDB-lite"/>
    </source>
</evidence>
<dbReference type="InterPro" id="IPR027417">
    <property type="entry name" value="P-loop_NTPase"/>
</dbReference>
<dbReference type="InterPro" id="IPR017871">
    <property type="entry name" value="ABC_transporter-like_CS"/>
</dbReference>
<dbReference type="FunFam" id="3.40.50.300:FF:000482">
    <property type="entry name" value="Multidrug resistance-associated protein member 4"/>
    <property type="match status" value="1"/>
</dbReference>
<keyword evidence="2" id="KW-0813">Transport</keyword>
<feature type="domain" description="ABC transmembrane type-1" evidence="11">
    <location>
        <begin position="100"/>
        <end position="377"/>
    </location>
</feature>
<feature type="domain" description="ABC transporter" evidence="10">
    <location>
        <begin position="433"/>
        <end position="656"/>
    </location>
</feature>
<dbReference type="GO" id="GO:0005524">
    <property type="term" value="F:ATP binding"/>
    <property type="evidence" value="ECO:0007669"/>
    <property type="project" value="UniProtKB-KW"/>
</dbReference>
<keyword evidence="4" id="KW-0547">Nucleotide-binding</keyword>
<dbReference type="PROSITE" id="PS50929">
    <property type="entry name" value="ABC_TM1F"/>
    <property type="match status" value="2"/>
</dbReference>
<feature type="compositionally biased region" description="Basic and acidic residues" evidence="8">
    <location>
        <begin position="400"/>
        <end position="409"/>
    </location>
</feature>
<feature type="transmembrane region" description="Helical" evidence="9">
    <location>
        <begin position="805"/>
        <end position="831"/>
    </location>
</feature>
<keyword evidence="3 9" id="KW-0812">Transmembrane</keyword>
<name>A0A9P0NR01_APHGO</name>
<dbReference type="PROSITE" id="PS00211">
    <property type="entry name" value="ABC_TRANSPORTER_1"/>
    <property type="match status" value="2"/>
</dbReference>
<dbReference type="PROSITE" id="PS50893">
    <property type="entry name" value="ABC_TRANSPORTER_2"/>
    <property type="match status" value="2"/>
</dbReference>
<dbReference type="FunFam" id="3.40.50.300:FF:000163">
    <property type="entry name" value="Multidrug resistance-associated protein member 4"/>
    <property type="match status" value="1"/>
</dbReference>
<proteinExistence type="predicted"/>
<evidence type="ECO:0000313" key="13">
    <source>
        <dbReference type="Proteomes" id="UP001154329"/>
    </source>
</evidence>
<dbReference type="FunFam" id="1.20.1560.10:FF:000014">
    <property type="entry name" value="Multidrug resistance-associated protein member 4"/>
    <property type="match status" value="1"/>
</dbReference>
<dbReference type="Gene3D" id="3.40.50.300">
    <property type="entry name" value="P-loop containing nucleotide triphosphate hydrolases"/>
    <property type="match status" value="2"/>
</dbReference>
<reference evidence="12" key="2">
    <citation type="submission" date="2022-10" db="EMBL/GenBank/DDBJ databases">
        <authorList>
            <consortium name="ENA_rothamsted_submissions"/>
            <consortium name="culmorum"/>
            <person name="King R."/>
        </authorList>
    </citation>
    <scope>NUCLEOTIDE SEQUENCE</scope>
</reference>
<dbReference type="GO" id="GO:0016020">
    <property type="term" value="C:membrane"/>
    <property type="evidence" value="ECO:0007669"/>
    <property type="project" value="UniProtKB-SubCell"/>
</dbReference>
<dbReference type="FunFam" id="1.20.1560.10:FF:000026">
    <property type="entry name" value="Multidrug resistance-associated protein lethal(2)03659"/>
    <property type="match status" value="1"/>
</dbReference>
<feature type="domain" description="ABC transmembrane type-1" evidence="11">
    <location>
        <begin position="742"/>
        <end position="1045"/>
    </location>
</feature>
<dbReference type="GO" id="GO:0016887">
    <property type="term" value="F:ATP hydrolysis activity"/>
    <property type="evidence" value="ECO:0007669"/>
    <property type="project" value="InterPro"/>
</dbReference>
<feature type="transmembrane region" description="Helical" evidence="9">
    <location>
        <begin position="209"/>
        <end position="230"/>
    </location>
</feature>
<dbReference type="Pfam" id="PF00664">
    <property type="entry name" value="ABC_membrane"/>
    <property type="match status" value="2"/>
</dbReference>
<reference evidence="12" key="1">
    <citation type="submission" date="2022-02" db="EMBL/GenBank/DDBJ databases">
        <authorList>
            <person name="King R."/>
        </authorList>
    </citation>
    <scope>NUCLEOTIDE SEQUENCE</scope>
</reference>
<evidence type="ECO:0000256" key="4">
    <source>
        <dbReference type="ARBA" id="ARBA00022741"/>
    </source>
</evidence>
<evidence type="ECO:0000256" key="6">
    <source>
        <dbReference type="ARBA" id="ARBA00022989"/>
    </source>
</evidence>
<evidence type="ECO:0000313" key="12">
    <source>
        <dbReference type="EMBL" id="CAH1738398.1"/>
    </source>
</evidence>
<feature type="transmembrane region" description="Helical" evidence="9">
    <location>
        <begin position="98"/>
        <end position="122"/>
    </location>
</feature>
<dbReference type="Proteomes" id="UP001154329">
    <property type="component" value="Chromosome 4"/>
</dbReference>
<keyword evidence="6 9" id="KW-1133">Transmembrane helix</keyword>
<dbReference type="CDD" id="cd03244">
    <property type="entry name" value="ABCC_MRP_domain2"/>
    <property type="match status" value="1"/>
</dbReference>
<dbReference type="InterPro" id="IPR050173">
    <property type="entry name" value="ABC_transporter_C-like"/>
</dbReference>
<evidence type="ECO:0000256" key="7">
    <source>
        <dbReference type="ARBA" id="ARBA00023136"/>
    </source>
</evidence>
<feature type="domain" description="ABC transporter" evidence="10">
    <location>
        <begin position="1083"/>
        <end position="1316"/>
    </location>
</feature>
<dbReference type="EMBL" id="OU899037">
    <property type="protein sequence ID" value="CAH1738398.1"/>
    <property type="molecule type" value="Genomic_DNA"/>
</dbReference>
<feature type="transmembrane region" description="Helical" evidence="9">
    <location>
        <begin position="903"/>
        <end position="922"/>
    </location>
</feature>
<dbReference type="SUPFAM" id="SSF90123">
    <property type="entry name" value="ABC transporter transmembrane region"/>
    <property type="match status" value="2"/>
</dbReference>
<evidence type="ECO:0000259" key="10">
    <source>
        <dbReference type="PROSITE" id="PS50893"/>
    </source>
</evidence>
<dbReference type="SMART" id="SM00382">
    <property type="entry name" value="AAA"/>
    <property type="match status" value="2"/>
</dbReference>
<dbReference type="Pfam" id="PF00005">
    <property type="entry name" value="ABC_tran"/>
    <property type="match status" value="2"/>
</dbReference>
<evidence type="ECO:0000256" key="5">
    <source>
        <dbReference type="ARBA" id="ARBA00022840"/>
    </source>
</evidence>
<keyword evidence="5" id="KW-0067">ATP-binding</keyword>
<dbReference type="PANTHER" id="PTHR24223:SF448">
    <property type="entry name" value="FI20146P1-RELATED"/>
    <property type="match status" value="1"/>
</dbReference>
<evidence type="ECO:0000259" key="11">
    <source>
        <dbReference type="PROSITE" id="PS50929"/>
    </source>
</evidence>
<evidence type="ECO:0008006" key="14">
    <source>
        <dbReference type="Google" id="ProtNLM"/>
    </source>
</evidence>
<dbReference type="SUPFAM" id="SSF52540">
    <property type="entry name" value="P-loop containing nucleoside triphosphate hydrolases"/>
    <property type="match status" value="2"/>
</dbReference>
<feature type="region of interest" description="Disordered" evidence="8">
    <location>
        <begin position="400"/>
        <end position="421"/>
    </location>
</feature>
<dbReference type="InterPro" id="IPR003593">
    <property type="entry name" value="AAA+_ATPase"/>
</dbReference>
<evidence type="ECO:0000256" key="2">
    <source>
        <dbReference type="ARBA" id="ARBA00022448"/>
    </source>
</evidence>
<organism evidence="12 13">
    <name type="scientific">Aphis gossypii</name>
    <name type="common">Cotton aphid</name>
    <dbReference type="NCBI Taxonomy" id="80765"/>
    <lineage>
        <taxon>Eukaryota</taxon>
        <taxon>Metazoa</taxon>
        <taxon>Ecdysozoa</taxon>
        <taxon>Arthropoda</taxon>
        <taxon>Hexapoda</taxon>
        <taxon>Insecta</taxon>
        <taxon>Pterygota</taxon>
        <taxon>Neoptera</taxon>
        <taxon>Paraneoptera</taxon>
        <taxon>Hemiptera</taxon>
        <taxon>Sternorrhyncha</taxon>
        <taxon>Aphidomorpha</taxon>
        <taxon>Aphidoidea</taxon>
        <taxon>Aphididae</taxon>
        <taxon>Aphidini</taxon>
        <taxon>Aphis</taxon>
        <taxon>Aphis</taxon>
    </lineage>
</organism>
<feature type="transmembrane region" description="Helical" evidence="9">
    <location>
        <begin position="319"/>
        <end position="342"/>
    </location>
</feature>
<feature type="transmembrane region" description="Helical" evidence="9">
    <location>
        <begin position="134"/>
        <end position="155"/>
    </location>
</feature>
<feature type="transmembrane region" description="Helical" evidence="9">
    <location>
        <begin position="1015"/>
        <end position="1037"/>
    </location>
</feature>
<feature type="transmembrane region" description="Helical" evidence="9">
    <location>
        <begin position="236"/>
        <end position="255"/>
    </location>
</feature>
<feature type="transmembrane region" description="Helical" evidence="9">
    <location>
        <begin position="988"/>
        <end position="1009"/>
    </location>
</feature>
<evidence type="ECO:0000256" key="3">
    <source>
        <dbReference type="ARBA" id="ARBA00022692"/>
    </source>
</evidence>
<dbReference type="CDD" id="cd03250">
    <property type="entry name" value="ABCC_MRP_domain1"/>
    <property type="match status" value="1"/>
</dbReference>
<dbReference type="GO" id="GO:0140359">
    <property type="term" value="F:ABC-type transporter activity"/>
    <property type="evidence" value="ECO:0007669"/>
    <property type="project" value="InterPro"/>
</dbReference>
<dbReference type="InterPro" id="IPR011527">
    <property type="entry name" value="ABC1_TM_dom"/>
</dbReference>
<dbReference type="InterPro" id="IPR036640">
    <property type="entry name" value="ABC1_TM_sf"/>
</dbReference>
<evidence type="ECO:0000256" key="1">
    <source>
        <dbReference type="ARBA" id="ARBA00004141"/>
    </source>
</evidence>
<protein>
    <recommendedName>
        <fullName evidence="14">Multidrug resistance-associated protein lethal(2)03659</fullName>
    </recommendedName>
</protein>
<sequence length="1354" mass="153070">MDATFKEEIPPNPRSKANVFEIITYRWILKFIKKALNKELDFNDLYNVLDGDSSELLGNKLQKFWDDELIYAKNNKRKPCLVKTLFKMFGSNFMFSSTYLTVFQIILSIGISTMVGLIVNHFETNTYFDQNPVGVYLAIGLVSLLLIRAIIYNIVSMSNAHLSMQMRVATCDLIYNKTLRLKINSLDPTTTGHIINLMSNDVNRFDVSLMYLPFLWIGPLETFVTIYFLWQEVGVSSVIGVMTLLIFIPLQIWLASITSNIRLKIAEKTDKRVHLMNEIISGLQTIKMYTWEPFFDNLTKQLRKNEMTKIIEASYIKRILTSFFLFNTRIALFVNIFAYVLLGNYITASKVFVITSYYNILRSSLTLLFPPGVNLASELLVSIQRIEHFLLREEKDKQSKTKNGFEKSNNHSSVLNDNDINRNDTEQLNNFGIVISNATAKWSDSQIENTLDNINLIIRPGRLAAIIGPVGAGKSSLIQAILQELPLSEGNISVHGIVSYASQEPWLFAGSIRQNILFGSTMDKERYKRVIQVCALKTDLEQLTYGDKTIVGERGVSLSGGQRARVNLARAIYKQADIYLLDDPLSAVDIRVGKHLYEKCIKNFLKEKTCLLVTHQTQYLTNVDQIVLMENAKVVTEGSYHKLQTSGLDFTKLFKPSTEIEVLPDNEHKMDKSYNNNIAHPTSYIRQESILSVSSSIDENKFNDTITEPVEIAETRSSGNTSFNVYFSYILAGGHVCKAICLIFVCCLTQVLASGGDYWITYWVNLEEHIFSTTKPLTPISNGTSTTVDPSVELIPWIVSRKTCVIVFAAITFSIILATLAESILLVSVCTTASTSLHNQMFNAITRSTINFLNTNSSGRILNRFSKDIGLIDEILPNILVDVIQIGLMVIGMYVVVGIVNPYLIIPTIILVIVFFKMRNIYMTSTRSIKRLEGVTRSPIYTHVNASIQGLTTIRSFRLEQILCKEFAIHQNLHSSAWYLFIALNRAFGFWLDLICILFISTVTFFFIFIDNDNYGGNVGLAITQAIGLTSLFQWVVRQSAELENQMTSVERVLEYTNIPQESPLESAPDKKPSKIWPREGQITFKQFYLRYDPDAPFVLNALNFNIAPAEKIGIVGRTGAGKSSLISALFRLAFNEGQIFIDDIEIHELGLHDLRSKISIIPQEPVLFSGTMRNNLDPFNEYPDHVLWNALEEVELKNVVEDLSDGLNSKISEGGSNFSVGQRQLVCLARAIIRNNKILVLDEATANVDAQTDSLIQNTIRNKFRECTVLTIAHRLNTVMDSDKILVMNAGTVVEFDHPYILLKNKDGYFYKMIEQTGKNNAQSLKNLAYESYSKGVMPNEQKRLSSVNEDED</sequence>
<evidence type="ECO:0000256" key="9">
    <source>
        <dbReference type="SAM" id="Phobius"/>
    </source>
</evidence>
<gene>
    <name evidence="12" type="ORF">APHIGO_LOCUS11749</name>
</gene>
<dbReference type="Gene3D" id="1.20.1560.10">
    <property type="entry name" value="ABC transporter type 1, transmembrane domain"/>
    <property type="match status" value="2"/>
</dbReference>
<dbReference type="PANTHER" id="PTHR24223">
    <property type="entry name" value="ATP-BINDING CASSETTE SUB-FAMILY C"/>
    <property type="match status" value="1"/>
</dbReference>